<dbReference type="GO" id="GO:0006412">
    <property type="term" value="P:translation"/>
    <property type="evidence" value="ECO:0007669"/>
    <property type="project" value="UniProtKB-UniRule"/>
</dbReference>
<accession>A0A023HHS2</accession>
<evidence type="ECO:0000256" key="3">
    <source>
        <dbReference type="ARBA" id="ARBA00023274"/>
    </source>
</evidence>
<dbReference type="Pfam" id="PF01783">
    <property type="entry name" value="Ribosomal_L32p"/>
    <property type="match status" value="1"/>
</dbReference>
<name>A0A023HHS2_9EUGL</name>
<keyword evidence="6" id="KW-0934">Plastid</keyword>
<dbReference type="RefSeq" id="YP_009032760.1">
    <property type="nucleotide sequence ID" value="NC_024154.1"/>
</dbReference>
<comment type="similarity">
    <text evidence="1 4">Belongs to the bacterial ribosomal protein bL32 family.</text>
</comment>
<dbReference type="GO" id="GO:0015934">
    <property type="term" value="C:large ribosomal subunit"/>
    <property type="evidence" value="ECO:0007669"/>
    <property type="project" value="InterPro"/>
</dbReference>
<evidence type="ECO:0000256" key="1">
    <source>
        <dbReference type="ARBA" id="ARBA00008560"/>
    </source>
</evidence>
<dbReference type="InterPro" id="IPR011332">
    <property type="entry name" value="Ribosomal_zn-bd"/>
</dbReference>
<reference evidence="6" key="1">
    <citation type="journal article" date="2014" name="Phycologia">
        <title>Characterization of Euglenaformis gen. nov. and the chloroplast genome of Euglenaformis [Euglena] proxima (Euglenophyta).</title>
        <authorList>
            <person name="Bennett M.S."/>
            <person name="Wiegert K.E."/>
            <person name="Triemer R.E."/>
        </authorList>
    </citation>
    <scope>NUCLEOTIDE SEQUENCE</scope>
    <source>
        <strain evidence="6">SAG 1224-11a</strain>
    </source>
</reference>
<evidence type="ECO:0000256" key="5">
    <source>
        <dbReference type="SAM" id="MobiDB-lite"/>
    </source>
</evidence>
<gene>
    <name evidence="4 6" type="primary">rpl32</name>
</gene>
<proteinExistence type="inferred from homology"/>
<comment type="subcellular location">
    <subcellularLocation>
        <location evidence="4">Plastid</location>
        <location evidence="4">Chloroplast</location>
    </subcellularLocation>
</comment>
<dbReference type="HAMAP" id="MF_00340">
    <property type="entry name" value="Ribosomal_bL32"/>
    <property type="match status" value="1"/>
</dbReference>
<dbReference type="GO" id="GO:0003735">
    <property type="term" value="F:structural constituent of ribosome"/>
    <property type="evidence" value="ECO:0007669"/>
    <property type="project" value="InterPro"/>
</dbReference>
<sequence>MAVPKKKTSKSRKNARKSIWKNKVKRNVILAISLGRSVEKGSKFVFP</sequence>
<organism evidence="6">
    <name type="scientific">Euglenaformis proxima</name>
    <dbReference type="NCBI Taxonomy" id="299110"/>
    <lineage>
        <taxon>Eukaryota</taxon>
        <taxon>Discoba</taxon>
        <taxon>Euglenozoa</taxon>
        <taxon>Euglenida</taxon>
        <taxon>Spirocuta</taxon>
        <taxon>Euglenophyceae</taxon>
        <taxon>Euglenales</taxon>
        <taxon>Euglenaceae</taxon>
        <taxon>Euglenaformis</taxon>
    </lineage>
</organism>
<geneLocation type="chloroplast" evidence="6"/>
<dbReference type="Gene3D" id="1.20.5.640">
    <property type="entry name" value="Single helix bin"/>
    <property type="match status" value="1"/>
</dbReference>
<dbReference type="AlphaFoldDB" id="A0A023HHS2"/>
<evidence type="ECO:0000256" key="4">
    <source>
        <dbReference type="HAMAP-Rule" id="MF_00340"/>
    </source>
</evidence>
<dbReference type="GO" id="GO:0009507">
    <property type="term" value="C:chloroplast"/>
    <property type="evidence" value="ECO:0007669"/>
    <property type="project" value="UniProtKB-SubCell"/>
</dbReference>
<keyword evidence="3 4" id="KW-0687">Ribonucleoprotein</keyword>
<protein>
    <recommendedName>
        <fullName evidence="4">Large ribosomal subunit protein bL32c</fullName>
    </recommendedName>
</protein>
<dbReference type="NCBIfam" id="TIGR01031">
    <property type="entry name" value="rpmF_bact"/>
    <property type="match status" value="1"/>
</dbReference>
<dbReference type="EMBL" id="KC684276">
    <property type="protein sequence ID" value="AGL12026.1"/>
    <property type="molecule type" value="Genomic_DNA"/>
</dbReference>
<keyword evidence="6" id="KW-0150">Chloroplast</keyword>
<dbReference type="InterPro" id="IPR002677">
    <property type="entry name" value="Ribosomal_bL32"/>
</dbReference>
<evidence type="ECO:0000256" key="2">
    <source>
        <dbReference type="ARBA" id="ARBA00022980"/>
    </source>
</evidence>
<feature type="region of interest" description="Disordered" evidence="5">
    <location>
        <begin position="1"/>
        <end position="20"/>
    </location>
</feature>
<dbReference type="SUPFAM" id="SSF57829">
    <property type="entry name" value="Zn-binding ribosomal proteins"/>
    <property type="match status" value="1"/>
</dbReference>
<evidence type="ECO:0000313" key="6">
    <source>
        <dbReference type="EMBL" id="AGL12026.1"/>
    </source>
</evidence>
<dbReference type="GeneID" id="19522619"/>
<keyword evidence="2 4" id="KW-0689">Ribosomal protein</keyword>